<dbReference type="InterPro" id="IPR001387">
    <property type="entry name" value="Cro/C1-type_HTH"/>
</dbReference>
<accession>A0A9D2SCB4</accession>
<dbReference type="EMBL" id="DWXE01000016">
    <property type="protein sequence ID" value="HJB90770.1"/>
    <property type="molecule type" value="Genomic_DNA"/>
</dbReference>
<sequence>MNQDTYFSRRLHGLFIVTDATRSGLAKRLKVPASTVRAWEDGTQAPNVYEFREIAAYFGLPYDWFLDGTDGLPESWRVAEYLGLSEDVVEDLAQLSETAPEEVLDAVDDAIYNILSAVSAAQEKEVRG</sequence>
<reference evidence="2" key="2">
    <citation type="submission" date="2021-04" db="EMBL/GenBank/DDBJ databases">
        <authorList>
            <person name="Gilroy R."/>
        </authorList>
    </citation>
    <scope>NUCLEOTIDE SEQUENCE</scope>
    <source>
        <strain evidence="2">USAMLcec3-2134</strain>
    </source>
</reference>
<dbReference type="InterPro" id="IPR010982">
    <property type="entry name" value="Lambda_DNA-bd_dom_sf"/>
</dbReference>
<dbReference type="Pfam" id="PF01381">
    <property type="entry name" value="HTH_3"/>
    <property type="match status" value="1"/>
</dbReference>
<dbReference type="PROSITE" id="PS50943">
    <property type="entry name" value="HTH_CROC1"/>
    <property type="match status" value="1"/>
</dbReference>
<reference evidence="2" key="1">
    <citation type="journal article" date="2021" name="PeerJ">
        <title>Extensive microbial diversity within the chicken gut microbiome revealed by metagenomics and culture.</title>
        <authorList>
            <person name="Gilroy R."/>
            <person name="Ravi A."/>
            <person name="Getino M."/>
            <person name="Pursley I."/>
            <person name="Horton D.L."/>
            <person name="Alikhan N.F."/>
            <person name="Baker D."/>
            <person name="Gharbi K."/>
            <person name="Hall N."/>
            <person name="Watson M."/>
            <person name="Adriaenssens E.M."/>
            <person name="Foster-Nyarko E."/>
            <person name="Jarju S."/>
            <person name="Secka A."/>
            <person name="Antonio M."/>
            <person name="Oren A."/>
            <person name="Chaudhuri R.R."/>
            <person name="La Ragione R."/>
            <person name="Hildebrand F."/>
            <person name="Pallen M.J."/>
        </authorList>
    </citation>
    <scope>NUCLEOTIDE SEQUENCE</scope>
    <source>
        <strain evidence="2">USAMLcec3-2134</strain>
    </source>
</reference>
<dbReference type="Proteomes" id="UP000886883">
    <property type="component" value="Unassembled WGS sequence"/>
</dbReference>
<protein>
    <submittedName>
        <fullName evidence="2">Helix-turn-helix domain-containing protein</fullName>
    </submittedName>
</protein>
<dbReference type="CDD" id="cd00093">
    <property type="entry name" value="HTH_XRE"/>
    <property type="match status" value="1"/>
</dbReference>
<comment type="caution">
    <text evidence="2">The sequence shown here is derived from an EMBL/GenBank/DDBJ whole genome shotgun (WGS) entry which is preliminary data.</text>
</comment>
<feature type="domain" description="HTH cro/C1-type" evidence="1">
    <location>
        <begin position="21"/>
        <end position="65"/>
    </location>
</feature>
<name>A0A9D2SCB4_9FIRM</name>
<gene>
    <name evidence="2" type="ORF">H9763_04800</name>
</gene>
<dbReference type="Gene3D" id="1.10.260.40">
    <property type="entry name" value="lambda repressor-like DNA-binding domains"/>
    <property type="match status" value="1"/>
</dbReference>
<dbReference type="GO" id="GO:0003677">
    <property type="term" value="F:DNA binding"/>
    <property type="evidence" value="ECO:0007669"/>
    <property type="project" value="InterPro"/>
</dbReference>
<evidence type="ECO:0000259" key="1">
    <source>
        <dbReference type="PROSITE" id="PS50943"/>
    </source>
</evidence>
<proteinExistence type="predicted"/>
<dbReference type="SUPFAM" id="SSF47413">
    <property type="entry name" value="lambda repressor-like DNA-binding domains"/>
    <property type="match status" value="1"/>
</dbReference>
<dbReference type="AlphaFoldDB" id="A0A9D2SCB4"/>
<evidence type="ECO:0000313" key="3">
    <source>
        <dbReference type="Proteomes" id="UP000886883"/>
    </source>
</evidence>
<organism evidence="2 3">
    <name type="scientific">Candidatus Eisenbergiella merdigallinarum</name>
    <dbReference type="NCBI Taxonomy" id="2838552"/>
    <lineage>
        <taxon>Bacteria</taxon>
        <taxon>Bacillati</taxon>
        <taxon>Bacillota</taxon>
        <taxon>Clostridia</taxon>
        <taxon>Lachnospirales</taxon>
        <taxon>Lachnospiraceae</taxon>
        <taxon>Eisenbergiella</taxon>
    </lineage>
</organism>
<evidence type="ECO:0000313" key="2">
    <source>
        <dbReference type="EMBL" id="HJB90770.1"/>
    </source>
</evidence>